<feature type="compositionally biased region" description="Polar residues" evidence="13">
    <location>
        <begin position="355"/>
        <end position="375"/>
    </location>
</feature>
<keyword evidence="11" id="KW-0333">Golgi apparatus</keyword>
<dbReference type="Proteomes" id="UP000693970">
    <property type="component" value="Unassembled WGS sequence"/>
</dbReference>
<name>A0A9K3KXA2_9STRA</name>
<evidence type="ECO:0000256" key="10">
    <source>
        <dbReference type="ARBA" id="ARBA00022989"/>
    </source>
</evidence>
<feature type="transmembrane region" description="Helical" evidence="14">
    <location>
        <begin position="268"/>
        <end position="285"/>
    </location>
</feature>
<gene>
    <name evidence="15" type="ORF">IV203_010893</name>
</gene>
<keyword evidence="12 14" id="KW-0472">Membrane</keyword>
<keyword evidence="16" id="KW-1185">Reference proteome</keyword>
<dbReference type="Pfam" id="PF03083">
    <property type="entry name" value="MtN3_slv"/>
    <property type="match status" value="2"/>
</dbReference>
<keyword evidence="5" id="KW-0813">Transport</keyword>
<evidence type="ECO:0000256" key="8">
    <source>
        <dbReference type="ARBA" id="ARBA00022692"/>
    </source>
</evidence>
<comment type="subcellular location">
    <subcellularLocation>
        <location evidence="1">Cell membrane</location>
        <topology evidence="1">Multi-pass membrane protein</topology>
    </subcellularLocation>
    <subcellularLocation>
        <location evidence="2">Golgi apparatus membrane</location>
        <topology evidence="2">Multi-pass membrane protein</topology>
    </subcellularLocation>
</comment>
<evidence type="ECO:0000256" key="2">
    <source>
        <dbReference type="ARBA" id="ARBA00004653"/>
    </source>
</evidence>
<dbReference type="OrthoDB" id="409725at2759"/>
<feature type="transmembrane region" description="Helical" evidence="14">
    <location>
        <begin position="72"/>
        <end position="95"/>
    </location>
</feature>
<feature type="compositionally biased region" description="Basic and acidic residues" evidence="13">
    <location>
        <begin position="344"/>
        <end position="353"/>
    </location>
</feature>
<feature type="compositionally biased region" description="Polar residues" evidence="13">
    <location>
        <begin position="131"/>
        <end position="141"/>
    </location>
</feature>
<feature type="region of interest" description="Disordered" evidence="13">
    <location>
        <begin position="118"/>
        <end position="141"/>
    </location>
</feature>
<dbReference type="AlphaFoldDB" id="A0A9K3KXA2"/>
<dbReference type="FunFam" id="1.20.1280.290:FF:000004">
    <property type="entry name" value="Sugar transporter SWEET"/>
    <property type="match status" value="1"/>
</dbReference>
<feature type="region of interest" description="Disordered" evidence="13">
    <location>
        <begin position="341"/>
        <end position="398"/>
    </location>
</feature>
<evidence type="ECO:0000256" key="12">
    <source>
        <dbReference type="ARBA" id="ARBA00023136"/>
    </source>
</evidence>
<feature type="transmembrane region" description="Helical" evidence="14">
    <location>
        <begin position="291"/>
        <end position="312"/>
    </location>
</feature>
<evidence type="ECO:0000256" key="4">
    <source>
        <dbReference type="ARBA" id="ARBA00021741"/>
    </source>
</evidence>
<evidence type="ECO:0000256" key="14">
    <source>
        <dbReference type="SAM" id="Phobius"/>
    </source>
</evidence>
<accession>A0A9K3KXA2</accession>
<evidence type="ECO:0000256" key="1">
    <source>
        <dbReference type="ARBA" id="ARBA00004651"/>
    </source>
</evidence>
<sequence>MTQSASSIILEYVCPCAGMIIANIMFAAPFQDLQTAVRLGDIGSLNCTPWAFMLGNCFGWVLYGILRNNFWVYFANAPGLLMSLWLNLGAVKLLYQKHHSTAIRSSLVLYLQQHQQQQQQQEDDDDQPQQPISASVFDTSPSFPTVTGTFLRSAATTTKDWANIVWQVTSQTTPAPTPHERLVLVIATIWMAVASLVGFAGSTNLIQWNDNDNAVIDTEPDESSTPTIIVSIVGYVVNFNLVFFYGAPLSTIWTVLKQRNTASIHIPTMVTNTLNGSFWLAYGLAVSDAFIYVPNGLGAALGAIQVVLLILFPRQPSGIHSTGTTREEAANVVPTTIITEPTSLDDKPFHDTDNSSDGDQNNTTQRANNDAFQHSPTDDLESPILTPLVDDGTTNIDR</sequence>
<reference evidence="15" key="1">
    <citation type="journal article" date="2021" name="Sci. Rep.">
        <title>Diploid genomic architecture of Nitzschia inconspicua, an elite biomass production diatom.</title>
        <authorList>
            <person name="Oliver A."/>
            <person name="Podell S."/>
            <person name="Pinowska A."/>
            <person name="Traller J.C."/>
            <person name="Smith S.R."/>
            <person name="McClure R."/>
            <person name="Beliaev A."/>
            <person name="Bohutskyi P."/>
            <person name="Hill E.A."/>
            <person name="Rabines A."/>
            <person name="Zheng H."/>
            <person name="Allen L.Z."/>
            <person name="Kuo A."/>
            <person name="Grigoriev I.V."/>
            <person name="Allen A.E."/>
            <person name="Hazlebeck D."/>
            <person name="Allen E.E."/>
        </authorList>
    </citation>
    <scope>NUCLEOTIDE SEQUENCE</scope>
    <source>
        <strain evidence="15">Hildebrandi</strain>
    </source>
</reference>
<dbReference type="InterPro" id="IPR047664">
    <property type="entry name" value="SWEET"/>
</dbReference>
<keyword evidence="6" id="KW-1003">Cell membrane</keyword>
<evidence type="ECO:0000256" key="3">
    <source>
        <dbReference type="ARBA" id="ARBA00007809"/>
    </source>
</evidence>
<evidence type="ECO:0000256" key="6">
    <source>
        <dbReference type="ARBA" id="ARBA00022475"/>
    </source>
</evidence>
<feature type="transmembrane region" description="Helical" evidence="14">
    <location>
        <begin position="182"/>
        <end position="208"/>
    </location>
</feature>
<dbReference type="PANTHER" id="PTHR10791">
    <property type="entry name" value="RAG1-ACTIVATING PROTEIN 1"/>
    <property type="match status" value="1"/>
</dbReference>
<keyword evidence="9" id="KW-0677">Repeat</keyword>
<dbReference type="GO" id="GO:0051119">
    <property type="term" value="F:sugar transmembrane transporter activity"/>
    <property type="evidence" value="ECO:0007669"/>
    <property type="project" value="InterPro"/>
</dbReference>
<evidence type="ECO:0000256" key="13">
    <source>
        <dbReference type="SAM" id="MobiDB-lite"/>
    </source>
</evidence>
<organism evidence="15 16">
    <name type="scientific">Nitzschia inconspicua</name>
    <dbReference type="NCBI Taxonomy" id="303405"/>
    <lineage>
        <taxon>Eukaryota</taxon>
        <taxon>Sar</taxon>
        <taxon>Stramenopiles</taxon>
        <taxon>Ochrophyta</taxon>
        <taxon>Bacillariophyta</taxon>
        <taxon>Bacillariophyceae</taxon>
        <taxon>Bacillariophycidae</taxon>
        <taxon>Bacillariales</taxon>
        <taxon>Bacillariaceae</taxon>
        <taxon>Nitzschia</taxon>
    </lineage>
</organism>
<keyword evidence="10 14" id="KW-1133">Transmembrane helix</keyword>
<reference evidence="15" key="2">
    <citation type="submission" date="2021-04" db="EMBL/GenBank/DDBJ databases">
        <authorList>
            <person name="Podell S."/>
        </authorList>
    </citation>
    <scope>NUCLEOTIDE SEQUENCE</scope>
    <source>
        <strain evidence="15">Hildebrandi</strain>
    </source>
</reference>
<feature type="transmembrane region" description="Helical" evidence="14">
    <location>
        <begin position="228"/>
        <end position="256"/>
    </location>
</feature>
<evidence type="ECO:0000256" key="7">
    <source>
        <dbReference type="ARBA" id="ARBA00022597"/>
    </source>
</evidence>
<evidence type="ECO:0000256" key="5">
    <source>
        <dbReference type="ARBA" id="ARBA00022448"/>
    </source>
</evidence>
<keyword evidence="8 14" id="KW-0812">Transmembrane</keyword>
<protein>
    <recommendedName>
        <fullName evidence="4">Sugar transporter SWEET1</fullName>
    </recommendedName>
</protein>
<dbReference type="InterPro" id="IPR004316">
    <property type="entry name" value="SWEET_rpt"/>
</dbReference>
<evidence type="ECO:0000256" key="9">
    <source>
        <dbReference type="ARBA" id="ARBA00022737"/>
    </source>
</evidence>
<comment type="similarity">
    <text evidence="3">Belongs to the SWEET sugar transporter family.</text>
</comment>
<dbReference type="GO" id="GO:0000139">
    <property type="term" value="C:Golgi membrane"/>
    <property type="evidence" value="ECO:0007669"/>
    <property type="project" value="UniProtKB-SubCell"/>
</dbReference>
<feature type="transmembrane region" description="Helical" evidence="14">
    <location>
        <begin position="47"/>
        <end position="66"/>
    </location>
</feature>
<keyword evidence="7" id="KW-0762">Sugar transport</keyword>
<evidence type="ECO:0000313" key="15">
    <source>
        <dbReference type="EMBL" id="KAG7351533.1"/>
    </source>
</evidence>
<dbReference type="EMBL" id="JAGRRH010000018">
    <property type="protein sequence ID" value="KAG7351533.1"/>
    <property type="molecule type" value="Genomic_DNA"/>
</dbReference>
<dbReference type="GO" id="GO:0005886">
    <property type="term" value="C:plasma membrane"/>
    <property type="evidence" value="ECO:0007669"/>
    <property type="project" value="UniProtKB-SubCell"/>
</dbReference>
<evidence type="ECO:0000313" key="16">
    <source>
        <dbReference type="Proteomes" id="UP000693970"/>
    </source>
</evidence>
<dbReference type="PANTHER" id="PTHR10791:SF30">
    <property type="entry name" value="SUGAR TRANSPORTER SWEET1"/>
    <property type="match status" value="1"/>
</dbReference>
<proteinExistence type="inferred from homology"/>
<feature type="transmembrane region" description="Helical" evidence="14">
    <location>
        <begin position="6"/>
        <end position="26"/>
    </location>
</feature>
<comment type="caution">
    <text evidence="15">The sequence shown here is derived from an EMBL/GenBank/DDBJ whole genome shotgun (WGS) entry which is preliminary data.</text>
</comment>
<evidence type="ECO:0000256" key="11">
    <source>
        <dbReference type="ARBA" id="ARBA00023034"/>
    </source>
</evidence>